<proteinExistence type="predicted"/>
<accession>A0A5S4UTU0</accession>
<name>A0A5S4UTU0_9MICO</name>
<dbReference type="AlphaFoldDB" id="A0A5S4UTU0"/>
<evidence type="ECO:0000313" key="2">
    <source>
        <dbReference type="Proteomes" id="UP000325243"/>
    </source>
</evidence>
<evidence type="ECO:0000313" key="1">
    <source>
        <dbReference type="EMBL" id="TYL50394.1"/>
    </source>
</evidence>
<organism evidence="1 2">
    <name type="scientific">Agromyces mariniharenae</name>
    <dbReference type="NCBI Taxonomy" id="2604423"/>
    <lineage>
        <taxon>Bacteria</taxon>
        <taxon>Bacillati</taxon>
        <taxon>Actinomycetota</taxon>
        <taxon>Actinomycetes</taxon>
        <taxon>Micrococcales</taxon>
        <taxon>Microbacteriaceae</taxon>
        <taxon>Agromyces</taxon>
    </lineage>
</organism>
<dbReference type="Pfam" id="PF11305">
    <property type="entry name" value="DUF3107"/>
    <property type="match status" value="1"/>
</dbReference>
<sequence length="74" mass="7760">MDVRIGIQNSPRELAFETSHSAAEVEEAVGAALAGQSALLKLTDDKGTVYVVPAPALAYVEIGSEESRRVGFVA</sequence>
<dbReference type="InterPro" id="IPR021456">
    <property type="entry name" value="DUF3107"/>
</dbReference>
<reference evidence="1 2" key="1">
    <citation type="submission" date="2019-08" db="EMBL/GenBank/DDBJ databases">
        <authorList>
            <person name="Hu J."/>
        </authorList>
    </citation>
    <scope>NUCLEOTIDE SEQUENCE [LARGE SCALE GENOMIC DNA]</scope>
    <source>
        <strain evidence="1 2">NEAU-184</strain>
    </source>
</reference>
<protein>
    <submittedName>
        <fullName evidence="1">DUF3107 domain-containing protein</fullName>
    </submittedName>
</protein>
<dbReference type="RefSeq" id="WP_148734495.1">
    <property type="nucleotide sequence ID" value="NZ_VSSB01000002.1"/>
</dbReference>
<comment type="caution">
    <text evidence="1">The sequence shown here is derived from an EMBL/GenBank/DDBJ whole genome shotgun (WGS) entry which is preliminary data.</text>
</comment>
<dbReference type="EMBL" id="VSSB01000002">
    <property type="protein sequence ID" value="TYL50394.1"/>
    <property type="molecule type" value="Genomic_DNA"/>
</dbReference>
<gene>
    <name evidence="1" type="ORF">FYC51_14385</name>
</gene>
<keyword evidence="2" id="KW-1185">Reference proteome</keyword>
<dbReference type="Proteomes" id="UP000325243">
    <property type="component" value="Unassembled WGS sequence"/>
</dbReference>